<accession>A0ABS6JI43</accession>
<name>A0ABS6JI43_9BACI</name>
<proteinExistence type="predicted"/>
<dbReference type="EMBL" id="JAHQCS010000133">
    <property type="protein sequence ID" value="MBU9713341.1"/>
    <property type="molecule type" value="Genomic_DNA"/>
</dbReference>
<evidence type="ECO:0000256" key="2">
    <source>
        <dbReference type="SAM" id="Phobius"/>
    </source>
</evidence>
<dbReference type="InterPro" id="IPR050490">
    <property type="entry name" value="Bact_solute-bd_prot1"/>
</dbReference>
<dbReference type="PANTHER" id="PTHR43649">
    <property type="entry name" value="ARABINOSE-BINDING PROTEIN-RELATED"/>
    <property type="match status" value="1"/>
</dbReference>
<gene>
    <name evidence="3" type="ORF">KS419_16560</name>
</gene>
<evidence type="ECO:0000313" key="3">
    <source>
        <dbReference type="EMBL" id="MBU9713341.1"/>
    </source>
</evidence>
<keyword evidence="2" id="KW-1133">Transmembrane helix</keyword>
<keyword evidence="2" id="KW-0472">Membrane</keyword>
<sequence>MTLKTIHAQKIKQTLPTAPATAIAVTIFMITLTFLLASCDFGNTTTGNNIAFHSSNDTNQINSTDQKDKIYHFSYDRFYIDPYHHQEPNPLEKMLLEDLNIELRMNVTVGSYSKWAHQFNSRITLGELPDLVFLSRTDLIKQAQDGVIIPLDEYLNKKPELKNLLTENQWQLSTVNQRVYSFPSMNPDGPYTAMYIRKDWLDHLGLSMPETTEELFEVLKAFTFEDPNQTGKNDTIGFTSDYLEFATLSTITNAFGLPQFGSTAYGIPEDWIDETDGELHFGPISNEYNNYLQYMNQLMDAGVIDQDIGAQTFMEYKQKMIQGQAGVVALFLPQYKMFEGNNWLRDIHQFNRDAEWVYLPPVEGPEGYRGNNAKSLNSTYSLAITKKVLEEPGKVEKAMELLEYMFRNGLEGGPGGQFIDFGIQDIHHQQSVQGDIIEFLPQYYEDQDKYMIASTMWGLPNNKDVLKISASEQDYETFLQMEKDRRTDVTITNYYYSALPFAYKGNEYIRQMSLKFVFGEESFDNWDVYVETLNNEYRYELVQQIRRNELKDLGLLSEE</sequence>
<protein>
    <submittedName>
        <fullName evidence="3">Extracellular solute-binding protein</fullName>
    </submittedName>
</protein>
<dbReference type="PANTHER" id="PTHR43649:SF33">
    <property type="entry name" value="POLYGALACTURONAN_RHAMNOGALACTURONAN-BINDING PROTEIN YTCQ"/>
    <property type="match status" value="1"/>
</dbReference>
<reference evidence="3 4" key="1">
    <citation type="submission" date="2021-06" db="EMBL/GenBank/DDBJ databases">
        <title>Bacillus sp. RD4P76, an endophyte from a halophyte.</title>
        <authorList>
            <person name="Sun J.-Q."/>
        </authorList>
    </citation>
    <scope>NUCLEOTIDE SEQUENCE [LARGE SCALE GENOMIC DNA]</scope>
    <source>
        <strain evidence="3 4">CGMCC 1.15917</strain>
    </source>
</reference>
<feature type="transmembrane region" description="Helical" evidence="2">
    <location>
        <begin position="20"/>
        <end position="38"/>
    </location>
</feature>
<organism evidence="3 4">
    <name type="scientific">Evansella tamaricis</name>
    <dbReference type="NCBI Taxonomy" id="2069301"/>
    <lineage>
        <taxon>Bacteria</taxon>
        <taxon>Bacillati</taxon>
        <taxon>Bacillota</taxon>
        <taxon>Bacilli</taxon>
        <taxon>Bacillales</taxon>
        <taxon>Bacillaceae</taxon>
        <taxon>Evansella</taxon>
    </lineage>
</organism>
<keyword evidence="2" id="KW-0812">Transmembrane</keyword>
<comment type="caution">
    <text evidence="3">The sequence shown here is derived from an EMBL/GenBank/DDBJ whole genome shotgun (WGS) entry which is preliminary data.</text>
</comment>
<dbReference type="Proteomes" id="UP000784880">
    <property type="component" value="Unassembled WGS sequence"/>
</dbReference>
<keyword evidence="4" id="KW-1185">Reference proteome</keyword>
<evidence type="ECO:0000256" key="1">
    <source>
        <dbReference type="ARBA" id="ARBA00022729"/>
    </source>
</evidence>
<dbReference type="RefSeq" id="WP_217067503.1">
    <property type="nucleotide sequence ID" value="NZ_JAHQCS010000133.1"/>
</dbReference>
<evidence type="ECO:0000313" key="4">
    <source>
        <dbReference type="Proteomes" id="UP000784880"/>
    </source>
</evidence>
<keyword evidence="1" id="KW-0732">Signal</keyword>